<protein>
    <recommendedName>
        <fullName evidence="3">4-oxalocrotonate tautomerase domain-containing protein</fullName>
    </recommendedName>
</protein>
<accession>A0A254N3Q1</accession>
<comment type="caution">
    <text evidence="1">The sequence shown here is derived from an EMBL/GenBank/DDBJ whole genome shotgun (WGS) entry which is preliminary data.</text>
</comment>
<evidence type="ECO:0000313" key="1">
    <source>
        <dbReference type="EMBL" id="OWR02304.1"/>
    </source>
</evidence>
<dbReference type="EMBL" id="NISI01000010">
    <property type="protein sequence ID" value="OWR02304.1"/>
    <property type="molecule type" value="Genomic_DNA"/>
</dbReference>
<dbReference type="RefSeq" id="WP_088485278.1">
    <property type="nucleotide sequence ID" value="NZ_NISI01000010.1"/>
</dbReference>
<dbReference type="OrthoDB" id="8635217at2"/>
<proteinExistence type="predicted"/>
<dbReference type="InterPro" id="IPR014347">
    <property type="entry name" value="Tautomerase/MIF_sf"/>
</dbReference>
<dbReference type="AlphaFoldDB" id="A0A254N3Q1"/>
<dbReference type="SUPFAM" id="SSF55331">
    <property type="entry name" value="Tautomerase/MIF"/>
    <property type="match status" value="1"/>
</dbReference>
<name>A0A254N3Q1_9BURK</name>
<keyword evidence="2" id="KW-1185">Reference proteome</keyword>
<sequence>MPVVDVHWAGPPPAAPDDMAAALADAIGDALQQPPGRVWVRLHQVHHAENGGPLAGAQPVFVTLLHARPPVGEALQAEIAAVTAAVAAATGRPRERVHLEYAPAGAGRMAFGGRLVG</sequence>
<evidence type="ECO:0008006" key="3">
    <source>
        <dbReference type="Google" id="ProtNLM"/>
    </source>
</evidence>
<dbReference type="Proteomes" id="UP000197446">
    <property type="component" value="Unassembled WGS sequence"/>
</dbReference>
<evidence type="ECO:0000313" key="2">
    <source>
        <dbReference type="Proteomes" id="UP000197446"/>
    </source>
</evidence>
<reference evidence="1 2" key="1">
    <citation type="journal article" date="2007" name="Int. J. Syst. Evol. Microbiol.">
        <title>Description of Pelomonas aquatica sp. nov. and Pelomonas puraquae sp. nov., isolated from industrial and haemodialysis water.</title>
        <authorList>
            <person name="Gomila M."/>
            <person name="Bowien B."/>
            <person name="Falsen E."/>
            <person name="Moore E.R."/>
            <person name="Lalucat J."/>
        </authorList>
    </citation>
    <scope>NUCLEOTIDE SEQUENCE [LARGE SCALE GENOMIC DNA]</scope>
    <source>
        <strain evidence="1 2">CCUG 52769</strain>
    </source>
</reference>
<gene>
    <name evidence="1" type="ORF">CDO81_21470</name>
</gene>
<dbReference type="Gene3D" id="3.30.429.10">
    <property type="entry name" value="Macrophage Migration Inhibitory Factor"/>
    <property type="match status" value="1"/>
</dbReference>
<organism evidence="1 2">
    <name type="scientific">Roseateles puraquae</name>
    <dbReference type="NCBI Taxonomy" id="431059"/>
    <lineage>
        <taxon>Bacteria</taxon>
        <taxon>Pseudomonadati</taxon>
        <taxon>Pseudomonadota</taxon>
        <taxon>Betaproteobacteria</taxon>
        <taxon>Burkholderiales</taxon>
        <taxon>Sphaerotilaceae</taxon>
        <taxon>Roseateles</taxon>
    </lineage>
</organism>